<dbReference type="InterPro" id="IPR051703">
    <property type="entry name" value="NF-kappa-B_Signaling_Reg"/>
</dbReference>
<evidence type="ECO:0000313" key="4">
    <source>
        <dbReference type="Proteomes" id="UP001217089"/>
    </source>
</evidence>
<organism evidence="3 4">
    <name type="scientific">Tegillarca granosa</name>
    <name type="common">Malaysian cockle</name>
    <name type="synonym">Anadara granosa</name>
    <dbReference type="NCBI Taxonomy" id="220873"/>
    <lineage>
        <taxon>Eukaryota</taxon>
        <taxon>Metazoa</taxon>
        <taxon>Spiralia</taxon>
        <taxon>Lophotrochozoa</taxon>
        <taxon>Mollusca</taxon>
        <taxon>Bivalvia</taxon>
        <taxon>Autobranchia</taxon>
        <taxon>Pteriomorphia</taxon>
        <taxon>Arcoida</taxon>
        <taxon>Arcoidea</taxon>
        <taxon>Arcidae</taxon>
        <taxon>Tegillarca</taxon>
    </lineage>
</organism>
<dbReference type="Pfam" id="PF20700">
    <property type="entry name" value="Mutator"/>
    <property type="match status" value="1"/>
</dbReference>
<name>A0ABQ9E2Z1_TEGGR</name>
<dbReference type="Pfam" id="PF09588">
    <property type="entry name" value="YqaJ"/>
    <property type="match status" value="1"/>
</dbReference>
<dbReference type="Gene3D" id="3.90.320.10">
    <property type="match status" value="1"/>
</dbReference>
<accession>A0ABQ9E2Z1</accession>
<evidence type="ECO:0000259" key="1">
    <source>
        <dbReference type="Pfam" id="PF09588"/>
    </source>
</evidence>
<feature type="non-terminal residue" evidence="3">
    <location>
        <position position="726"/>
    </location>
</feature>
<protein>
    <recommendedName>
        <fullName evidence="5">YqaJ viral recombinase domain-containing protein</fullName>
    </recommendedName>
</protein>
<dbReference type="InterPro" id="IPR049012">
    <property type="entry name" value="Mutator_transp_dom"/>
</dbReference>
<dbReference type="PANTHER" id="PTHR46609">
    <property type="entry name" value="EXONUCLEASE, PHAGE-TYPE/RECB, C-TERMINAL DOMAIN-CONTAINING PROTEIN"/>
    <property type="match status" value="1"/>
</dbReference>
<dbReference type="SUPFAM" id="SSF52980">
    <property type="entry name" value="Restriction endonuclease-like"/>
    <property type="match status" value="1"/>
</dbReference>
<dbReference type="CDD" id="cd22343">
    <property type="entry name" value="PDDEXK_lambda_exonuclease-like"/>
    <property type="match status" value="1"/>
</dbReference>
<evidence type="ECO:0000313" key="3">
    <source>
        <dbReference type="EMBL" id="KAJ8298756.1"/>
    </source>
</evidence>
<proteinExistence type="predicted"/>
<dbReference type="Proteomes" id="UP001217089">
    <property type="component" value="Unassembled WGS sequence"/>
</dbReference>
<reference evidence="3 4" key="1">
    <citation type="submission" date="2022-12" db="EMBL/GenBank/DDBJ databases">
        <title>Chromosome-level genome of Tegillarca granosa.</title>
        <authorList>
            <person name="Kim J."/>
        </authorList>
    </citation>
    <scope>NUCLEOTIDE SEQUENCE [LARGE SCALE GENOMIC DNA]</scope>
    <source>
        <strain evidence="3">Teg-2019</strain>
        <tissue evidence="3">Adductor muscle</tissue>
    </source>
</reference>
<sequence>MLQKHISDITMHAATCKNAIKLSERAIAPLNICTESRTLGLATVLVSTCNGCGAEERRIAIEKGNFHEGVPSITVICDGGWSKRSHKHSYNAMVGCAIIIGAETGKLLHIGVTNKHCYICSQAESRHVEPRAHRCFKNWSESSQSMESDIILEGFQIAESTHGLRYTQVIADGDSSMFAKLQENVPIWGKSIGKVECANHICKCLRSNLEKLVDENPLYKGKNRFPKSLRVRLVSSVRCAVRMRSKEEDKNRACKLLEHDIRNSVHHLFGNHSKCSDFCKKREQRSESEGTNFTDENEVIEDTSIPDIIQGVSDIWKETTSTEMQEESRYEFDCNINLDAIMLKDISILLDRVASKTSRLIGNHTTNLAECWMSIRSKFDVQSRFIALKVFWWLFTDELRTTVVTKGMGKVNENQSWPSVLQLIQGSRMCTSVFQNSKKKPEIQARRWKRKYNDLKISNSKKARMDYGPEAVDSFPDLTPEQLEVEKKEFMEKHINLSVDKIKIIENATKKQSCSATLIDERKKRLTASNFGSFIKRNPSIPVNKLVQSLLYLSFKGYLHTRKGLLKESMTVREYITQREGKNRNTVGLLICKENNFLAASPDGIVREKTENHNVSVGLLEIKNLLHSKPIDLYEASQQISTLKRNHIYYYQVQGQLNISNYPWADFVVRTMNPYQLHTERINIDRTLWKNTMLPKLKAFYFNAILPELAAPRYNTISGIREPGLW</sequence>
<keyword evidence="4" id="KW-1185">Reference proteome</keyword>
<feature type="domain" description="Mutator-like transposase" evidence="2">
    <location>
        <begin position="45"/>
        <end position="276"/>
    </location>
</feature>
<feature type="domain" description="YqaJ viral recombinase" evidence="1">
    <location>
        <begin position="522"/>
        <end position="662"/>
    </location>
</feature>
<dbReference type="InterPro" id="IPR019080">
    <property type="entry name" value="YqaJ_viral_recombinase"/>
</dbReference>
<dbReference type="InterPro" id="IPR011604">
    <property type="entry name" value="PDDEXK-like_dom_sf"/>
</dbReference>
<evidence type="ECO:0000259" key="2">
    <source>
        <dbReference type="Pfam" id="PF20700"/>
    </source>
</evidence>
<dbReference type="EMBL" id="JARBDR010000921">
    <property type="protein sequence ID" value="KAJ8298756.1"/>
    <property type="molecule type" value="Genomic_DNA"/>
</dbReference>
<evidence type="ECO:0008006" key="5">
    <source>
        <dbReference type="Google" id="ProtNLM"/>
    </source>
</evidence>
<comment type="caution">
    <text evidence="3">The sequence shown here is derived from an EMBL/GenBank/DDBJ whole genome shotgun (WGS) entry which is preliminary data.</text>
</comment>
<gene>
    <name evidence="3" type="ORF">KUTeg_022816</name>
</gene>
<dbReference type="PANTHER" id="PTHR46609:SF8">
    <property type="entry name" value="YQAJ VIRAL RECOMBINASE DOMAIN-CONTAINING PROTEIN"/>
    <property type="match status" value="1"/>
</dbReference>
<dbReference type="InterPro" id="IPR011335">
    <property type="entry name" value="Restrct_endonuc-II-like"/>
</dbReference>